<evidence type="ECO:0000313" key="8">
    <source>
        <dbReference type="EMBL" id="RHY26924.1"/>
    </source>
</evidence>
<protein>
    <recommendedName>
        <fullName evidence="2">urease</fullName>
        <ecNumber evidence="2">3.5.1.5</ecNumber>
    </recommendedName>
</protein>
<reference evidence="8 9" key="1">
    <citation type="submission" date="2018-08" db="EMBL/GenBank/DDBJ databases">
        <title>Aphanomyces genome sequencing and annotation.</title>
        <authorList>
            <person name="Minardi D."/>
            <person name="Oidtmann B."/>
            <person name="Van Der Giezen M."/>
            <person name="Studholme D.J."/>
        </authorList>
    </citation>
    <scope>NUCLEOTIDE SEQUENCE [LARGE SCALE GENOMIC DNA]</scope>
    <source>
        <strain evidence="8 9">NJM0002</strain>
    </source>
</reference>
<dbReference type="EC" id="3.5.1.5" evidence="2"/>
<evidence type="ECO:0000256" key="6">
    <source>
        <dbReference type="PROSITE-ProRule" id="PRU00700"/>
    </source>
</evidence>
<evidence type="ECO:0000256" key="2">
    <source>
        <dbReference type="ARBA" id="ARBA00012934"/>
    </source>
</evidence>
<dbReference type="GO" id="GO:0016151">
    <property type="term" value="F:nickel cation binding"/>
    <property type="evidence" value="ECO:0007669"/>
    <property type="project" value="InterPro"/>
</dbReference>
<evidence type="ECO:0000259" key="7">
    <source>
        <dbReference type="PROSITE" id="PS51368"/>
    </source>
</evidence>
<dbReference type="SUPFAM" id="SSF51338">
    <property type="entry name" value="Composite domain of metallo-dependent hydrolases"/>
    <property type="match status" value="1"/>
</dbReference>
<dbReference type="VEuPathDB" id="FungiDB:H310_00423"/>
<dbReference type="InterPro" id="IPR017951">
    <property type="entry name" value="Urease_asu_c"/>
</dbReference>
<dbReference type="InterPro" id="IPR050112">
    <property type="entry name" value="Urease_alpha_subunit"/>
</dbReference>
<dbReference type="Pfam" id="PF00699">
    <property type="entry name" value="Urease_beta"/>
    <property type="match status" value="1"/>
</dbReference>
<evidence type="ECO:0000256" key="1">
    <source>
        <dbReference type="ARBA" id="ARBA00004897"/>
    </source>
</evidence>
<dbReference type="InterPro" id="IPR002019">
    <property type="entry name" value="Urease_beta-like"/>
</dbReference>
<dbReference type="InterPro" id="IPR011612">
    <property type="entry name" value="Urease_alpha_N_dom"/>
</dbReference>
<feature type="domain" description="Urease" evidence="7">
    <location>
        <begin position="393"/>
        <end position="532"/>
    </location>
</feature>
<dbReference type="InterPro" id="IPR002026">
    <property type="entry name" value="Urease_gamma/gamma-beta_su"/>
</dbReference>
<comment type="pathway">
    <text evidence="1">Nitrogen metabolism; urea degradation; CO(2) and NH(3) from urea (urease route): step 1/1.</text>
</comment>
<comment type="caution">
    <text evidence="6">Lacks conserved residue(s) required for the propagation of feature annotation.</text>
</comment>
<feature type="binding site" evidence="6">
    <location>
        <position position="435"/>
    </location>
    <ligand>
        <name>substrate</name>
    </ligand>
</feature>
<dbReference type="Gene3D" id="3.20.20.140">
    <property type="entry name" value="Metal-dependent hydrolases"/>
    <property type="match status" value="1"/>
</dbReference>
<evidence type="ECO:0000313" key="9">
    <source>
        <dbReference type="Proteomes" id="UP000285060"/>
    </source>
</evidence>
<dbReference type="GO" id="GO:0043419">
    <property type="term" value="P:urea catabolic process"/>
    <property type="evidence" value="ECO:0007669"/>
    <property type="project" value="UniProtKB-UniPathway"/>
</dbReference>
<name>A0A418AP70_9STRA</name>
<feature type="modified residue" description="N6-carboxylysine" evidence="5">
    <location>
        <position position="433"/>
    </location>
</feature>
<dbReference type="SUPFAM" id="SSF51278">
    <property type="entry name" value="Urease, beta-subunit"/>
    <property type="match status" value="1"/>
</dbReference>
<evidence type="ECO:0000256" key="4">
    <source>
        <dbReference type="ARBA" id="ARBA00022801"/>
    </source>
</evidence>
<dbReference type="SUPFAM" id="SSF54111">
    <property type="entry name" value="Urease, gamma-subunit"/>
    <property type="match status" value="1"/>
</dbReference>
<accession>A0A418AP70</accession>
<dbReference type="Pfam" id="PF00449">
    <property type="entry name" value="Urease_alpha"/>
    <property type="match status" value="1"/>
</dbReference>
<comment type="PTM">
    <text evidence="5">Carbamylation allows a single lysine to coordinate two nickel ions.</text>
</comment>
<dbReference type="NCBIfam" id="NF009671">
    <property type="entry name" value="PRK13192.1"/>
    <property type="match status" value="1"/>
</dbReference>
<dbReference type="AlphaFoldDB" id="A0A418AP70"/>
<dbReference type="NCBIfam" id="NF009712">
    <property type="entry name" value="PRK13241.1"/>
    <property type="match status" value="1"/>
</dbReference>
<dbReference type="PANTHER" id="PTHR43440">
    <property type="entry name" value="UREASE"/>
    <property type="match status" value="1"/>
</dbReference>
<sequence length="541" mass="58277">MRLSPREVEHLQLHQAGVVAQKRLARSLRLNYVETVALIASQCLELIRDGRSVAEIMSLGKAMLGLRQVMDGVSAMLHDVQVEGTFPDGTKLVTVHNPICRVDGDMSLALYGSFFPVPSLESFGPAEPSVDLNKQIIVVDDENGIELNGGRVPQRLVVKNMGDRPIQVGSHFHLIETNPILDMDRRRAYGHRLNIPAGTAPGDVKTVSIVPIGGHRVISGGNNVATGPVDQASIDGIVSTLVGRGFLHTPIDPTDEELQSRPPPCIMSRQTYARTYGPTTGDRIRLGDTSLVVHVEMDFTVYGDECTVLQTTRMRWHFYLSVGKFGGGKVLREGMGQATGCHADQVLDTVITNAVIVDYTGVYKADIGIKHGVIWAIGKAGNPDVMDGVQDDMVRMLQATDACSLNIGFTGKGNTASPIGLQDVVNAGVVGLKLHEDWGTTPSSIHVALDVADANDIQVTIHTDTLNESSCVEQTIAAFGNRTIHTYHSEGAGGGHAPDIITVCGELHVLPSSTNPTRPFTVNTIEEHVDMLVGMELAWTM</sequence>
<comment type="caution">
    <text evidence="8">The sequence shown here is derived from an EMBL/GenBank/DDBJ whole genome shotgun (WGS) entry which is preliminary data.</text>
</comment>
<keyword evidence="9" id="KW-1185">Reference proteome</keyword>
<evidence type="ECO:0000256" key="3">
    <source>
        <dbReference type="ARBA" id="ARBA00022723"/>
    </source>
</evidence>
<dbReference type="PROSITE" id="PS51368">
    <property type="entry name" value="UREASE_3"/>
    <property type="match status" value="1"/>
</dbReference>
<dbReference type="GO" id="GO:0009039">
    <property type="term" value="F:urease activity"/>
    <property type="evidence" value="ECO:0007669"/>
    <property type="project" value="UniProtKB-EC"/>
</dbReference>
<dbReference type="Gene3D" id="2.30.40.10">
    <property type="entry name" value="Urease, subunit C, domain 1"/>
    <property type="match status" value="1"/>
</dbReference>
<evidence type="ECO:0000256" key="5">
    <source>
        <dbReference type="PIRSR" id="PIRSR611612-50"/>
    </source>
</evidence>
<dbReference type="FunFam" id="3.30.280.10:FF:000001">
    <property type="entry name" value="Urease subunit alpha"/>
    <property type="match status" value="1"/>
</dbReference>
<dbReference type="NCBIfam" id="TIGR00193">
    <property type="entry name" value="urease_gam"/>
    <property type="match status" value="1"/>
</dbReference>
<keyword evidence="4" id="KW-0378">Hydrolase</keyword>
<dbReference type="Gene3D" id="3.30.280.10">
    <property type="entry name" value="Urease, gamma-like subunit"/>
    <property type="match status" value="1"/>
</dbReference>
<dbReference type="GO" id="GO:0035550">
    <property type="term" value="C:urease complex"/>
    <property type="evidence" value="ECO:0007669"/>
    <property type="project" value="InterPro"/>
</dbReference>
<proteinExistence type="predicted"/>
<dbReference type="InterPro" id="IPR036461">
    <property type="entry name" value="Urease_betasu_sf"/>
</dbReference>
<dbReference type="EMBL" id="QUSY01000878">
    <property type="protein sequence ID" value="RHY26924.1"/>
    <property type="molecule type" value="Genomic_DNA"/>
</dbReference>
<dbReference type="Gene3D" id="2.10.150.10">
    <property type="entry name" value="Urease, beta subunit"/>
    <property type="match status" value="1"/>
</dbReference>
<dbReference type="CDD" id="cd00390">
    <property type="entry name" value="Urease_gamma"/>
    <property type="match status" value="1"/>
</dbReference>
<keyword evidence="3" id="KW-0479">Metal-binding</keyword>
<gene>
    <name evidence="8" type="ORF">DYB32_007160</name>
</gene>
<dbReference type="InterPro" id="IPR036463">
    <property type="entry name" value="Urease_gamma_sf"/>
</dbReference>
<dbReference type="Proteomes" id="UP000285060">
    <property type="component" value="Unassembled WGS sequence"/>
</dbReference>
<dbReference type="SUPFAM" id="SSF51556">
    <property type="entry name" value="Metallo-dependent hydrolases"/>
    <property type="match status" value="1"/>
</dbReference>
<dbReference type="PANTHER" id="PTHR43440:SF1">
    <property type="entry name" value="UREASE"/>
    <property type="match status" value="1"/>
</dbReference>
<organism evidence="8 9">
    <name type="scientific">Aphanomyces invadans</name>
    <dbReference type="NCBI Taxonomy" id="157072"/>
    <lineage>
        <taxon>Eukaryota</taxon>
        <taxon>Sar</taxon>
        <taxon>Stramenopiles</taxon>
        <taxon>Oomycota</taxon>
        <taxon>Saprolegniomycetes</taxon>
        <taxon>Saprolegniales</taxon>
        <taxon>Verrucalvaceae</taxon>
        <taxon>Aphanomyces</taxon>
    </lineage>
</organism>
<dbReference type="InterPro" id="IPR011059">
    <property type="entry name" value="Metal-dep_hydrolase_composite"/>
</dbReference>
<dbReference type="Pfam" id="PF00547">
    <property type="entry name" value="Urease_gamma"/>
    <property type="match status" value="1"/>
</dbReference>
<dbReference type="UniPathway" id="UPA00258">
    <property type="reaction ID" value="UER00370"/>
</dbReference>
<dbReference type="CDD" id="cd00407">
    <property type="entry name" value="Urease_beta"/>
    <property type="match status" value="1"/>
</dbReference>
<dbReference type="InterPro" id="IPR032466">
    <property type="entry name" value="Metal_Hydrolase"/>
</dbReference>